<name>A0A804LGN4_MAIZE</name>
<dbReference type="InParanoid" id="A0A804LGN4"/>
<reference evidence="3" key="1">
    <citation type="submission" date="2015-12" db="EMBL/GenBank/DDBJ databases">
        <title>Update maize B73 reference genome by single molecule sequencing technologies.</title>
        <authorList>
            <consortium name="Maize Genome Sequencing Project"/>
            <person name="Ware D."/>
        </authorList>
    </citation>
    <scope>NUCLEOTIDE SEQUENCE [LARGE SCALE GENOMIC DNA]</scope>
    <source>
        <strain evidence="3">cv. B73</strain>
    </source>
</reference>
<protein>
    <submittedName>
        <fullName evidence="2">Uncharacterized protein</fullName>
    </submittedName>
</protein>
<accession>A0A804LGN4</accession>
<evidence type="ECO:0000313" key="2">
    <source>
        <dbReference type="EnsemblPlants" id="Zm00001eb009760_P001"/>
    </source>
</evidence>
<keyword evidence="3" id="KW-1185">Reference proteome</keyword>
<proteinExistence type="predicted"/>
<feature type="region of interest" description="Disordered" evidence="1">
    <location>
        <begin position="75"/>
        <end position="171"/>
    </location>
</feature>
<evidence type="ECO:0000313" key="3">
    <source>
        <dbReference type="Proteomes" id="UP000007305"/>
    </source>
</evidence>
<dbReference type="EnsemblPlants" id="Zm00001eb009760_T001">
    <property type="protein sequence ID" value="Zm00001eb009760_P001"/>
    <property type="gene ID" value="Zm00001eb009760"/>
</dbReference>
<organism evidence="2 3">
    <name type="scientific">Zea mays</name>
    <name type="common">Maize</name>
    <dbReference type="NCBI Taxonomy" id="4577"/>
    <lineage>
        <taxon>Eukaryota</taxon>
        <taxon>Viridiplantae</taxon>
        <taxon>Streptophyta</taxon>
        <taxon>Embryophyta</taxon>
        <taxon>Tracheophyta</taxon>
        <taxon>Spermatophyta</taxon>
        <taxon>Magnoliopsida</taxon>
        <taxon>Liliopsida</taxon>
        <taxon>Poales</taxon>
        <taxon>Poaceae</taxon>
        <taxon>PACMAD clade</taxon>
        <taxon>Panicoideae</taxon>
        <taxon>Andropogonodae</taxon>
        <taxon>Andropogoneae</taxon>
        <taxon>Tripsacinae</taxon>
        <taxon>Zea</taxon>
    </lineage>
</organism>
<evidence type="ECO:0000256" key="1">
    <source>
        <dbReference type="SAM" id="MobiDB-lite"/>
    </source>
</evidence>
<dbReference type="AlphaFoldDB" id="A0A804LGN4"/>
<dbReference type="Proteomes" id="UP000007305">
    <property type="component" value="Chromosome 1"/>
</dbReference>
<sequence>MDGDAFDLNSQAPETDGFSGLQLYGNILSESDGLFDGRASGSVLPPYRPPCAGGGDARAATAAPYARQLLFDGSTSAAGNTVRQRANSAAAAPVRRQQLNNTARRRTNSQGAPRPPPPRAQRAPRTQRAPRSAVRGQASGSGAPFNNDEAMEDHVEDLASSGGPPVSNVDR</sequence>
<dbReference type="Gramene" id="Zm00001eb009760_T001">
    <property type="protein sequence ID" value="Zm00001eb009760_P001"/>
    <property type="gene ID" value="Zm00001eb009760"/>
</dbReference>
<feature type="compositionally biased region" description="Polar residues" evidence="1">
    <location>
        <begin position="75"/>
        <end position="87"/>
    </location>
</feature>
<feature type="compositionally biased region" description="Low complexity" evidence="1">
    <location>
        <begin position="120"/>
        <end position="131"/>
    </location>
</feature>
<reference evidence="2" key="3">
    <citation type="submission" date="2021-05" db="UniProtKB">
        <authorList>
            <consortium name="EnsemblPlants"/>
        </authorList>
    </citation>
    <scope>IDENTIFICATION</scope>
    <source>
        <strain evidence="2">cv. B73</strain>
    </source>
</reference>
<reference evidence="2" key="2">
    <citation type="submission" date="2019-07" db="EMBL/GenBank/DDBJ databases">
        <authorList>
            <person name="Seetharam A."/>
            <person name="Woodhouse M."/>
            <person name="Cannon E."/>
        </authorList>
    </citation>
    <scope>NUCLEOTIDE SEQUENCE [LARGE SCALE GENOMIC DNA]</scope>
    <source>
        <strain evidence="2">cv. B73</strain>
    </source>
</reference>